<organism evidence="1 2">
    <name type="scientific">Sulfurirhabdus autotrophica</name>
    <dbReference type="NCBI Taxonomy" id="1706046"/>
    <lineage>
        <taxon>Bacteria</taxon>
        <taxon>Pseudomonadati</taxon>
        <taxon>Pseudomonadota</taxon>
        <taxon>Betaproteobacteria</taxon>
        <taxon>Nitrosomonadales</taxon>
        <taxon>Sulfuricellaceae</taxon>
        <taxon>Sulfurirhabdus</taxon>
    </lineage>
</organism>
<dbReference type="SUPFAM" id="SSF54913">
    <property type="entry name" value="GlnB-like"/>
    <property type="match status" value="1"/>
</dbReference>
<dbReference type="EMBL" id="SMCO01000002">
    <property type="protein sequence ID" value="TCV89484.1"/>
    <property type="molecule type" value="Genomic_DNA"/>
</dbReference>
<dbReference type="Proteomes" id="UP000295367">
    <property type="component" value="Unassembled WGS sequence"/>
</dbReference>
<dbReference type="GO" id="GO:0006808">
    <property type="term" value="P:regulation of nitrogen utilization"/>
    <property type="evidence" value="ECO:0007669"/>
    <property type="project" value="InterPro"/>
</dbReference>
<feature type="non-terminal residue" evidence="1">
    <location>
        <position position="1"/>
    </location>
</feature>
<dbReference type="Gene3D" id="3.30.70.120">
    <property type="match status" value="1"/>
</dbReference>
<reference evidence="1 2" key="1">
    <citation type="submission" date="2019-03" db="EMBL/GenBank/DDBJ databases">
        <title>Genomic Encyclopedia of Type Strains, Phase IV (KMG-IV): sequencing the most valuable type-strain genomes for metagenomic binning, comparative biology and taxonomic classification.</title>
        <authorList>
            <person name="Goeker M."/>
        </authorList>
    </citation>
    <scope>NUCLEOTIDE SEQUENCE [LARGE SCALE GENOMIC DNA]</scope>
    <source>
        <strain evidence="1 2">DSM 100309</strain>
    </source>
</reference>
<dbReference type="InterPro" id="IPR002187">
    <property type="entry name" value="N-reg_PII"/>
</dbReference>
<proteinExistence type="predicted"/>
<dbReference type="InterPro" id="IPR011322">
    <property type="entry name" value="N-reg_PII-like_a/b"/>
</dbReference>
<accession>A0A4R3YF11</accession>
<dbReference type="InterPro" id="IPR015867">
    <property type="entry name" value="N-reg_PII/ATP_PRibTrfase_C"/>
</dbReference>
<dbReference type="PROSITE" id="PS51343">
    <property type="entry name" value="PII_GLNB_DOM"/>
    <property type="match status" value="1"/>
</dbReference>
<keyword evidence="2" id="KW-1185">Reference proteome</keyword>
<evidence type="ECO:0000313" key="1">
    <source>
        <dbReference type="EMBL" id="TCV89484.1"/>
    </source>
</evidence>
<name>A0A4R3YF11_9PROT</name>
<dbReference type="AlphaFoldDB" id="A0A4R3YF11"/>
<protein>
    <submittedName>
        <fullName evidence="1">Nitrogen regulatory protein P-II</fullName>
    </submittedName>
</protein>
<dbReference type="OrthoDB" id="8480258at2"/>
<dbReference type="RefSeq" id="WP_132920889.1">
    <property type="nucleotide sequence ID" value="NZ_SMCO01000002.1"/>
</dbReference>
<sequence length="76" mass="8340">IVGAQSMLKALDSKEQHYSVDLAESVISESRLELLCEDDQVDELVEIIRSKGRTGQPEAGWVVVMDVAKAVRIDVA</sequence>
<gene>
    <name evidence="1" type="ORF">EDC63_1021</name>
</gene>
<evidence type="ECO:0000313" key="2">
    <source>
        <dbReference type="Proteomes" id="UP000295367"/>
    </source>
</evidence>
<comment type="caution">
    <text evidence="1">The sequence shown here is derived from an EMBL/GenBank/DDBJ whole genome shotgun (WGS) entry which is preliminary data.</text>
</comment>
<dbReference type="GO" id="GO:0030234">
    <property type="term" value="F:enzyme regulator activity"/>
    <property type="evidence" value="ECO:0007669"/>
    <property type="project" value="InterPro"/>
</dbReference>
<dbReference type="Pfam" id="PF00543">
    <property type="entry name" value="P-II"/>
    <property type="match status" value="1"/>
</dbReference>